<evidence type="ECO:0000313" key="1">
    <source>
        <dbReference type="EMBL" id="NML11285.1"/>
    </source>
</evidence>
<accession>A0A7X9WWQ6</accession>
<dbReference type="EMBL" id="JABBFV010000009">
    <property type="protein sequence ID" value="NML11285.1"/>
    <property type="molecule type" value="Genomic_DNA"/>
</dbReference>
<protein>
    <submittedName>
        <fullName evidence="1">Uncharacterized protein</fullName>
    </submittedName>
</protein>
<dbReference type="RefSeq" id="WP_169573801.1">
    <property type="nucleotide sequence ID" value="NZ_JABBFV010000009.1"/>
</dbReference>
<gene>
    <name evidence="1" type="ORF">HHL08_14210</name>
</gene>
<evidence type="ECO:0000313" key="2">
    <source>
        <dbReference type="Proteomes" id="UP000519023"/>
    </source>
</evidence>
<reference evidence="1 2" key="1">
    <citation type="submission" date="2020-04" db="EMBL/GenBank/DDBJ databases">
        <title>Sphingobium sp. AR-3-1 isolated from Arctic soil.</title>
        <authorList>
            <person name="Dahal R.H."/>
            <person name="Chaudhary D.K."/>
        </authorList>
    </citation>
    <scope>NUCLEOTIDE SEQUENCE [LARGE SCALE GENOMIC DNA]</scope>
    <source>
        <strain evidence="1 2">AR-3-1</strain>
    </source>
</reference>
<dbReference type="AlphaFoldDB" id="A0A7X9WWQ6"/>
<dbReference type="Proteomes" id="UP000519023">
    <property type="component" value="Unassembled WGS sequence"/>
</dbReference>
<name>A0A7X9WWQ6_9SPHN</name>
<keyword evidence="2" id="KW-1185">Reference proteome</keyword>
<comment type="caution">
    <text evidence="1">The sequence shown here is derived from an EMBL/GenBank/DDBJ whole genome shotgun (WGS) entry which is preliminary data.</text>
</comment>
<proteinExistence type="predicted"/>
<sequence>MSSVERVARAMCADAGFDPNEIMANDGPRWRYYEPLAIAALKELRDPSELQWGGLAWQIIMWMDMKPTTPRTLFRHLECSGREVPQWLRDEPEMKSLDHTPSKGTRAALVYRAMIDAAIGEG</sequence>
<organism evidence="1 2">
    <name type="scientific">Sphingobium psychrophilum</name>
    <dbReference type="NCBI Taxonomy" id="2728834"/>
    <lineage>
        <taxon>Bacteria</taxon>
        <taxon>Pseudomonadati</taxon>
        <taxon>Pseudomonadota</taxon>
        <taxon>Alphaproteobacteria</taxon>
        <taxon>Sphingomonadales</taxon>
        <taxon>Sphingomonadaceae</taxon>
        <taxon>Sphingobium</taxon>
    </lineage>
</organism>